<protein>
    <submittedName>
        <fullName evidence="1">Uncharacterized protein</fullName>
    </submittedName>
</protein>
<accession>A0ACC2V5H8</accession>
<proteinExistence type="predicted"/>
<name>A0ACC2V5H8_9TREE</name>
<organism evidence="1 2">
    <name type="scientific">Naganishia cerealis</name>
    <dbReference type="NCBI Taxonomy" id="610337"/>
    <lineage>
        <taxon>Eukaryota</taxon>
        <taxon>Fungi</taxon>
        <taxon>Dikarya</taxon>
        <taxon>Basidiomycota</taxon>
        <taxon>Agaricomycotina</taxon>
        <taxon>Tremellomycetes</taxon>
        <taxon>Filobasidiales</taxon>
        <taxon>Filobasidiaceae</taxon>
        <taxon>Naganishia</taxon>
    </lineage>
</organism>
<sequence>MLAAVAPSTLAALLAVDYGAEWTKASLVKPGVPFDVLLDRDSKRKMMSTVGWKKEERVFGGDAAAIAARFPEAHYPYIKPLLAATAVPNNTIYPSQPFLSPDSGRLVFRHPNAPSSAYNIDGTGETTWTPEEILAQQLAYVKGLASAAANEDVKDLFMTVPSYFTQAQRRALKDAAEVAGLSLTGIISEAGAVGLNYAMTRSFPVKEYHMIYDSGAMKTTATILSFETKEMPLESPLLTGKSKKTFKPKMSNTTIVEVVAFDSEQELGGAILDERLREVLIEEFLTQDGNGGEDIRNDARALRKLWREASKVKQILSANNEASASVESLINDIDFRTRVSRTKFEEVCADEANRFSRPIVNALRLAGMTQDQLDSVIFFGGNTRVPMVQAAVRTIVGDEKVAQNVNTDEAAVMGAAFYGASQGRAFQSKLKMKLLEKSPYEIGYQSGKVSVDLSEHGVVFPAYQVAERQSLNFPPTDDIMVDFLYTGHNAPSSAEISKLEIHGIHQAVANLTKDEVEESNVNVNVKLDNRGILHTANAVLTYVTKPETPSVADKLKGLFGGNKDRQDAEDAEKNSDTVEEDPVQEQPREKKIGLRFTEHAAGIKPMSAEERRNAKKRLAAINAVEIAAMQRGEAINHLEGYLYRVKSMLGEDAPNKALQDFSSSHEKNALSKAVEEAFEWMAEHIEAAETAILHKKREVIEAMEKPIIKRFQEYNGRGKAIEDFQKAIFASQTWLDEAFKNVTEAISAGNLTRWTKEELEGVKTMLQEYESWAKEKMAAQKAVGEAMHVDPVLLNADLESRGRALQSHVLGLQKKPMPKPPKTKTSTAAATSTPVSQQTGNGYEDFVEADTVKTAEDPEPTQVVAHEEL</sequence>
<reference evidence="1" key="1">
    <citation type="submission" date="2023-04" db="EMBL/GenBank/DDBJ databases">
        <title>Draft Genome sequencing of Naganishia species isolated from polar environments using Oxford Nanopore Technology.</title>
        <authorList>
            <person name="Leo P."/>
            <person name="Venkateswaran K."/>
        </authorList>
    </citation>
    <scope>NUCLEOTIDE SEQUENCE</scope>
    <source>
        <strain evidence="1">MNA-CCFEE 5261</strain>
    </source>
</reference>
<dbReference type="EMBL" id="JASBWR010000112">
    <property type="protein sequence ID" value="KAJ9094363.1"/>
    <property type="molecule type" value="Genomic_DNA"/>
</dbReference>
<comment type="caution">
    <text evidence="1">The sequence shown here is derived from an EMBL/GenBank/DDBJ whole genome shotgun (WGS) entry which is preliminary data.</text>
</comment>
<evidence type="ECO:0000313" key="2">
    <source>
        <dbReference type="Proteomes" id="UP001241377"/>
    </source>
</evidence>
<evidence type="ECO:0000313" key="1">
    <source>
        <dbReference type="EMBL" id="KAJ9094363.1"/>
    </source>
</evidence>
<dbReference type="Proteomes" id="UP001241377">
    <property type="component" value="Unassembled WGS sequence"/>
</dbReference>
<keyword evidence="2" id="KW-1185">Reference proteome</keyword>
<gene>
    <name evidence="1" type="ORF">QFC19_007971</name>
</gene>